<dbReference type="CTD" id="54507"/>
<feature type="region of interest" description="Disordered" evidence="5">
    <location>
        <begin position="46"/>
        <end position="65"/>
    </location>
</feature>
<evidence type="ECO:0000256" key="2">
    <source>
        <dbReference type="ARBA" id="ARBA00022525"/>
    </source>
</evidence>
<dbReference type="InterPro" id="IPR010909">
    <property type="entry name" value="PLAC"/>
</dbReference>
<keyword evidence="3" id="KW-0732">Signal</keyword>
<dbReference type="GO" id="GO:0006508">
    <property type="term" value="P:proteolysis"/>
    <property type="evidence" value="ECO:0007669"/>
    <property type="project" value="TreeGrafter"/>
</dbReference>
<evidence type="ECO:0000256" key="3">
    <source>
        <dbReference type="ARBA" id="ARBA00022729"/>
    </source>
</evidence>
<proteinExistence type="predicted"/>
<dbReference type="InterPro" id="IPR045371">
    <property type="entry name" value="ADAMTS_CR_3"/>
</dbReference>
<dbReference type="Pfam" id="PF05986">
    <property type="entry name" value="ADAMTS_spacer1"/>
    <property type="match status" value="1"/>
</dbReference>
<dbReference type="SUPFAM" id="SSF82895">
    <property type="entry name" value="TSP-1 type 1 repeat"/>
    <property type="match status" value="6"/>
</dbReference>
<dbReference type="Gene3D" id="2.20.100.10">
    <property type="entry name" value="Thrombospondin type-1 (TSP1) repeat"/>
    <property type="match status" value="7"/>
</dbReference>
<feature type="compositionally biased region" description="Pro residues" evidence="5">
    <location>
        <begin position="352"/>
        <end position="363"/>
    </location>
</feature>
<accession>A0AA97LK12</accession>
<feature type="compositionally biased region" description="Low complexity" evidence="5">
    <location>
        <begin position="411"/>
        <end position="424"/>
    </location>
</feature>
<dbReference type="GO" id="GO:0005576">
    <property type="term" value="C:extracellular region"/>
    <property type="evidence" value="ECO:0007669"/>
    <property type="project" value="UniProtKB-SubCell"/>
</dbReference>
<dbReference type="GeneID" id="129342739"/>
<feature type="region of interest" description="Disordered" evidence="5">
    <location>
        <begin position="185"/>
        <end position="307"/>
    </location>
</feature>
<reference evidence="8 9" key="1">
    <citation type="submission" date="2025-04" db="UniProtKB">
        <authorList>
            <consortium name="RefSeq"/>
        </authorList>
    </citation>
    <scope>IDENTIFICATION</scope>
    <source>
        <tissue evidence="8 9">Blood</tissue>
    </source>
</reference>
<dbReference type="InterPro" id="IPR010294">
    <property type="entry name" value="ADAMTS_spacer1"/>
</dbReference>
<dbReference type="InterPro" id="IPR036383">
    <property type="entry name" value="TSP1_rpt_sf"/>
</dbReference>
<dbReference type="PROSITE" id="PS50900">
    <property type="entry name" value="PLAC"/>
    <property type="match status" value="1"/>
</dbReference>
<evidence type="ECO:0000256" key="4">
    <source>
        <dbReference type="ARBA" id="ARBA00022737"/>
    </source>
</evidence>
<keyword evidence="2" id="KW-0964">Secreted</keyword>
<dbReference type="GO" id="GO:0030198">
    <property type="term" value="P:extracellular matrix organization"/>
    <property type="evidence" value="ECO:0007669"/>
    <property type="project" value="TreeGrafter"/>
</dbReference>
<protein>
    <submittedName>
        <fullName evidence="8 9">ADAMTS-like protein 4</fullName>
    </submittedName>
</protein>
<gene>
    <name evidence="8 9" type="primary">ADAMTSL4</name>
</gene>
<feature type="compositionally biased region" description="Basic and acidic residues" evidence="5">
    <location>
        <begin position="579"/>
        <end position="599"/>
    </location>
</feature>
<keyword evidence="4" id="KW-0677">Repeat</keyword>
<feature type="region of interest" description="Disordered" evidence="5">
    <location>
        <begin position="104"/>
        <end position="140"/>
    </location>
</feature>
<organism evidence="7 9">
    <name type="scientific">Eublepharis macularius</name>
    <name type="common">Leopard gecko</name>
    <name type="synonym">Cyrtodactylus macularius</name>
    <dbReference type="NCBI Taxonomy" id="481883"/>
    <lineage>
        <taxon>Eukaryota</taxon>
        <taxon>Metazoa</taxon>
        <taxon>Chordata</taxon>
        <taxon>Craniata</taxon>
        <taxon>Vertebrata</taxon>
        <taxon>Euteleostomi</taxon>
        <taxon>Lepidosauria</taxon>
        <taxon>Squamata</taxon>
        <taxon>Bifurcata</taxon>
        <taxon>Gekkota</taxon>
        <taxon>Eublepharidae</taxon>
        <taxon>Eublepharinae</taxon>
        <taxon>Eublepharis</taxon>
    </lineage>
</organism>
<feature type="region of interest" description="Disordered" evidence="5">
    <location>
        <begin position="338"/>
        <end position="549"/>
    </location>
</feature>
<feature type="compositionally biased region" description="Polar residues" evidence="5">
    <location>
        <begin position="510"/>
        <end position="523"/>
    </location>
</feature>
<dbReference type="Pfam" id="PF19236">
    <property type="entry name" value="ADAMTS_CR_3"/>
    <property type="match status" value="1"/>
</dbReference>
<dbReference type="SMART" id="SM00209">
    <property type="entry name" value="TSP1"/>
    <property type="match status" value="7"/>
</dbReference>
<feature type="compositionally biased region" description="Basic and acidic residues" evidence="5">
    <location>
        <begin position="376"/>
        <end position="388"/>
    </location>
</feature>
<dbReference type="FunFam" id="2.60.120.830:FF:000001">
    <property type="entry name" value="A disintegrin and metalloproteinase with thrombospondin motifs 1"/>
    <property type="match status" value="1"/>
</dbReference>
<dbReference type="InterPro" id="IPR000884">
    <property type="entry name" value="TSP1_rpt"/>
</dbReference>
<evidence type="ECO:0000313" key="7">
    <source>
        <dbReference type="Proteomes" id="UP001190640"/>
    </source>
</evidence>
<dbReference type="RefSeq" id="XP_054854626.1">
    <property type="nucleotide sequence ID" value="XM_054998651.1"/>
</dbReference>
<dbReference type="FunFam" id="2.20.100.10:FF:000005">
    <property type="entry name" value="ADAM metallopeptidase with thrombospondin type 1 motif 9"/>
    <property type="match status" value="2"/>
</dbReference>
<evidence type="ECO:0000256" key="1">
    <source>
        <dbReference type="ARBA" id="ARBA00004613"/>
    </source>
</evidence>
<dbReference type="PROSITE" id="PS50092">
    <property type="entry name" value="TSP1"/>
    <property type="match status" value="6"/>
</dbReference>
<dbReference type="Pfam" id="PF08686">
    <property type="entry name" value="PLAC"/>
    <property type="match status" value="1"/>
</dbReference>
<feature type="region of interest" description="Disordered" evidence="5">
    <location>
        <begin position="563"/>
        <end position="632"/>
    </location>
</feature>
<feature type="domain" description="PLAC" evidence="6">
    <location>
        <begin position="1386"/>
        <end position="1423"/>
    </location>
</feature>
<comment type="subcellular location">
    <subcellularLocation>
        <location evidence="1">Secreted</location>
    </subcellularLocation>
</comment>
<evidence type="ECO:0000313" key="8">
    <source>
        <dbReference type="RefSeq" id="XP_054854626.1"/>
    </source>
</evidence>
<feature type="compositionally biased region" description="Basic residues" evidence="5">
    <location>
        <begin position="364"/>
        <end position="373"/>
    </location>
</feature>
<feature type="compositionally biased region" description="Basic and acidic residues" evidence="5">
    <location>
        <begin position="201"/>
        <end position="213"/>
    </location>
</feature>
<evidence type="ECO:0000313" key="9">
    <source>
        <dbReference type="RefSeq" id="XP_054854627.1"/>
    </source>
</evidence>
<dbReference type="GO" id="GO:0004222">
    <property type="term" value="F:metalloendopeptidase activity"/>
    <property type="evidence" value="ECO:0007669"/>
    <property type="project" value="TreeGrafter"/>
</dbReference>
<evidence type="ECO:0000259" key="6">
    <source>
        <dbReference type="PROSITE" id="PS50900"/>
    </source>
</evidence>
<dbReference type="RefSeq" id="XP_054854627.1">
    <property type="nucleotide sequence ID" value="XM_054998652.1"/>
</dbReference>
<name>A0AA97LK12_EUBMA</name>
<evidence type="ECO:0000256" key="5">
    <source>
        <dbReference type="SAM" id="MobiDB-lite"/>
    </source>
</evidence>
<keyword evidence="7" id="KW-1185">Reference proteome</keyword>
<feature type="compositionally biased region" description="Low complexity" evidence="5">
    <location>
        <begin position="484"/>
        <end position="493"/>
    </location>
</feature>
<dbReference type="Proteomes" id="UP001190640">
    <property type="component" value="Chromosome 1"/>
</dbReference>
<dbReference type="Gene3D" id="2.60.120.830">
    <property type="match status" value="1"/>
</dbReference>
<feature type="compositionally biased region" description="Polar residues" evidence="5">
    <location>
        <begin position="951"/>
        <end position="962"/>
    </location>
</feature>
<dbReference type="Pfam" id="PF00090">
    <property type="entry name" value="TSP_1"/>
    <property type="match status" value="1"/>
</dbReference>
<feature type="compositionally biased region" description="Pro residues" evidence="5">
    <location>
        <begin position="1015"/>
        <end position="1024"/>
    </location>
</feature>
<dbReference type="InterPro" id="IPR050439">
    <property type="entry name" value="ADAMTS_ADAMTS-like"/>
</dbReference>
<dbReference type="PANTHER" id="PTHR13723:SF144">
    <property type="entry name" value="ADAMTS-LIKE PROTEIN 4"/>
    <property type="match status" value="1"/>
</dbReference>
<dbReference type="KEGG" id="emc:129342739"/>
<dbReference type="Pfam" id="PF19030">
    <property type="entry name" value="TSP1_ADAMTS"/>
    <property type="match status" value="6"/>
</dbReference>
<feature type="compositionally biased region" description="Basic and acidic residues" evidence="5">
    <location>
        <begin position="452"/>
        <end position="463"/>
    </location>
</feature>
<dbReference type="GO" id="GO:0031012">
    <property type="term" value="C:extracellular matrix"/>
    <property type="evidence" value="ECO:0007669"/>
    <property type="project" value="TreeGrafter"/>
</dbReference>
<sequence>MMEMTSRGRTFRQGGWGQPQLGLRQRFCLAGFSLTLSVMTVCLGQGSEKVPQRPPRQVSQDDGPGSRVLGVWSVWGSWSTCSQPCGLGVLERTRSCQSPYQRVPWAGRTEPAPRPAYAQQPPYQEEEAASPYPARPAFPLHTDRDIRPALSFHGSGSVLPLHSQVPSAVAPYSPQNRYTRHEAFPAEEIPSAQLQGSVSSRKKDSVLSREAVQRLRPQGNQLGREKLPSRASSQRPPHWDVEKVPFRHSGSARPPLRGSVPLFKPLRRDSLEAGLSPDMPRHGSQGDSGRYNWAASPTQESPDSRRSRIRELIKPGKYGYGKVPFALPLHTDTAAEGAAPRFKRHHRDRVGEPPPPPPPPPLPRGKKQKRKASRSSSHEEAAGWEKEPPVSGAAPYPVRKPKKPLAADDPAQAQVEVGAAAENGAGHGHPRVLGADSHPMGPAVPTAMKSRASGDGEPHEKTLKLAATSPEPRDGSRQPGLPMVPVGGLQQQQPPLPPTIFAFDAPHVGSQGSPISGRSTESSAPAGKEVAEDPSVLAVTGGPPSPPAQAEWRLAHQVLRNKSSTPEQNSHGMGKSHKAAAEPPERPVSRSGHLPDRAGHATRPPHGQARSRNQRQNEHRTGGRSSRLPQSLYVGQPVAPRQVEPDIWLLHRGSPIQFHARGQGPRTSLHLGTEESQWNLYYPGTETFHCEGESKQFKACKQEPCPTDRPDPRAVQCAAYNNQEFMGRLYQWEPFRDVRGTQRCELNCRPIGYRFYVRHTEKVQDGTPCEASSQDICVAGQCLVPGCDGILGSNRTLDSCGVCGGDHTTCKLVVGNFSDTDVPIGYHRILEIPAGATRIMVKEMTRSPNYLALRSRSGKSIINGNWAVNPPGHYEAAGTVFVYSRPESDRREGESLVAEGPTTEPIDVYMIFQQDNPGISYQFFVALAQPDSSAPDVPNPRQEFGALAMVSSGNPREPSTSHLRPGPLHVQNLVPARPPISSSQSGRSGVVVPPPVSSSQSGRTPGTLQRNVRVPPLPPPPPPVQQNSEVVRDFYWKRVGNTECSATCGKGFWQSIYRCASRTLQEEVGEEMCHLLPKPVVTEEACNMEPCPAYWDVGEWSACSTSCGLGSQHRQVLCRQIYANRSTMVHPQRCGQLEKPNATQACQVQVCSHWEIRTNWSSCSVLCGLGHRTRHVHCISNQGQLLSDGDCPGVHRPATSEICDMGPCVRTWFHSDWSSTCSVECGPGIQRRAVVCLSRNANGPAEENCAGNKPADMRACNGGPCQRVTRWYSGPWSPCSVDCGTGTQRRDVICVSKMGSDFNVTDASECAHLEKPPSLQSCAGTTCEARWFSTAWSACSRTCVGGVQVREVQCLTQNKTLSSLCPPDLKPVKKRSCNNQPCIPDLDENCRDKYHNCPVIVQARLCVYSYYKAVCCASCTHALERRHAGPSR</sequence>
<dbReference type="PANTHER" id="PTHR13723">
    <property type="entry name" value="ADAMTS A DISINTEGRIN AND METALLOPROTEASE WITH THROMBOSPONDIN MOTIFS PROTEASE"/>
    <property type="match status" value="1"/>
</dbReference>
<feature type="compositionally biased region" description="Low complexity" evidence="5">
    <location>
        <begin position="981"/>
        <end position="1014"/>
    </location>
</feature>
<feature type="region of interest" description="Disordered" evidence="5">
    <location>
        <begin position="950"/>
        <end position="1026"/>
    </location>
</feature>